<dbReference type="Proteomes" id="UP001249851">
    <property type="component" value="Unassembled WGS sequence"/>
</dbReference>
<keyword evidence="6" id="KW-0539">Nucleus</keyword>
<reference evidence="9" key="2">
    <citation type="journal article" date="2023" name="Science">
        <title>Genomic signatures of disease resistance in endangered staghorn corals.</title>
        <authorList>
            <person name="Vollmer S.V."/>
            <person name="Selwyn J.D."/>
            <person name="Despard B.A."/>
            <person name="Roesel C.L."/>
        </authorList>
    </citation>
    <scope>NUCLEOTIDE SEQUENCE</scope>
    <source>
        <strain evidence="9">K2</strain>
    </source>
</reference>
<evidence type="ECO:0000256" key="7">
    <source>
        <dbReference type="SAM" id="MobiDB-lite"/>
    </source>
</evidence>
<dbReference type="PANTHER" id="PTHR46469">
    <property type="entry name" value="TRANSCRIPTION INITIATION FACTOR TFIID SUBUNIT 8"/>
    <property type="match status" value="1"/>
</dbReference>
<proteinExistence type="inferred from homology"/>
<feature type="region of interest" description="Disordered" evidence="7">
    <location>
        <begin position="187"/>
        <end position="214"/>
    </location>
</feature>
<dbReference type="AlphaFoldDB" id="A0AAD9QW58"/>
<evidence type="ECO:0000259" key="8">
    <source>
        <dbReference type="SMART" id="SM00576"/>
    </source>
</evidence>
<accession>A0AAD9QW58</accession>
<dbReference type="InterPro" id="IPR019473">
    <property type="entry name" value="TFIID_su8_C"/>
</dbReference>
<dbReference type="CDD" id="cd08049">
    <property type="entry name" value="TAF8"/>
    <property type="match status" value="1"/>
</dbReference>
<dbReference type="CDD" id="cd22918">
    <property type="entry name" value="HFD_TAF8"/>
    <property type="match status" value="1"/>
</dbReference>
<comment type="caution">
    <text evidence="9">The sequence shown here is derived from an EMBL/GenBank/DDBJ whole genome shotgun (WGS) entry which is preliminary data.</text>
</comment>
<dbReference type="SMART" id="SM00576">
    <property type="entry name" value="BTP"/>
    <property type="match status" value="1"/>
</dbReference>
<comment type="subcellular location">
    <subcellularLocation>
        <location evidence="1">Nucleus</location>
    </subcellularLocation>
</comment>
<dbReference type="InterPro" id="IPR006565">
    <property type="entry name" value="BTP"/>
</dbReference>
<dbReference type="InterPro" id="IPR009072">
    <property type="entry name" value="Histone-fold"/>
</dbReference>
<evidence type="ECO:0000256" key="5">
    <source>
        <dbReference type="ARBA" id="ARBA00023163"/>
    </source>
</evidence>
<dbReference type="Pfam" id="PF07524">
    <property type="entry name" value="Bromo_TP"/>
    <property type="match status" value="1"/>
</dbReference>
<evidence type="ECO:0000313" key="9">
    <source>
        <dbReference type="EMBL" id="KAK2568509.1"/>
    </source>
</evidence>
<dbReference type="Pfam" id="PF10406">
    <property type="entry name" value="TAF8_C"/>
    <property type="match status" value="1"/>
</dbReference>
<feature type="domain" description="Bromodomain associated" evidence="8">
    <location>
        <begin position="5"/>
        <end position="81"/>
    </location>
</feature>
<name>A0AAD9QW58_ACRCE</name>
<evidence type="ECO:0000256" key="1">
    <source>
        <dbReference type="ARBA" id="ARBA00004123"/>
    </source>
</evidence>
<evidence type="ECO:0000256" key="4">
    <source>
        <dbReference type="ARBA" id="ARBA00023015"/>
    </source>
</evidence>
<evidence type="ECO:0000256" key="6">
    <source>
        <dbReference type="ARBA" id="ARBA00023242"/>
    </source>
</evidence>
<gene>
    <name evidence="9" type="ORF">P5673_007570</name>
</gene>
<evidence type="ECO:0000313" key="10">
    <source>
        <dbReference type="Proteomes" id="UP001249851"/>
    </source>
</evidence>
<comment type="similarity">
    <text evidence="2">Belongs to the TAF8 family.</text>
</comment>
<keyword evidence="4" id="KW-0805">Transcription regulation</keyword>
<protein>
    <recommendedName>
        <fullName evidence="3">Transcription initiation factor TFIID subunit 8</fullName>
    </recommendedName>
</protein>
<organism evidence="9 10">
    <name type="scientific">Acropora cervicornis</name>
    <name type="common">Staghorn coral</name>
    <dbReference type="NCBI Taxonomy" id="6130"/>
    <lineage>
        <taxon>Eukaryota</taxon>
        <taxon>Metazoa</taxon>
        <taxon>Cnidaria</taxon>
        <taxon>Anthozoa</taxon>
        <taxon>Hexacorallia</taxon>
        <taxon>Scleractinia</taxon>
        <taxon>Astrocoeniina</taxon>
        <taxon>Acroporidae</taxon>
        <taxon>Acropora</taxon>
    </lineage>
</organism>
<dbReference type="GO" id="GO:0046982">
    <property type="term" value="F:protein heterodimerization activity"/>
    <property type="evidence" value="ECO:0007669"/>
    <property type="project" value="InterPro"/>
</dbReference>
<keyword evidence="10" id="KW-1185">Reference proteome</keyword>
<dbReference type="GO" id="GO:0006367">
    <property type="term" value="P:transcription initiation at RNA polymerase II promoter"/>
    <property type="evidence" value="ECO:0007669"/>
    <property type="project" value="TreeGrafter"/>
</dbReference>
<sequence>MADISSVNRRLLEISICALLREQGFASASKLALETLTEMLQSYLSELGQSCKLCCELSARVKPTLSDVKVALIDMGADLDSLPIYGKRTSRVSVNNPLKSRITPLPKSLAAGTKQTRPVYIPAHLPPLPDPHSYIKTPVSSKTAELSSGICEGLDAPSFPLLVNETPVLPYLQAVGDLDEIELLPEGTNVRESSSNGTLSTGLPNTDTCDNPYLRPAKRLRGTLKTS</sequence>
<dbReference type="PANTHER" id="PTHR46469:SF1">
    <property type="entry name" value="TRANSCRIPTION INITIATION FACTOR TFIID SUBUNIT 8"/>
    <property type="match status" value="1"/>
</dbReference>
<dbReference type="GO" id="GO:0005669">
    <property type="term" value="C:transcription factor TFIID complex"/>
    <property type="evidence" value="ECO:0007669"/>
    <property type="project" value="InterPro"/>
</dbReference>
<evidence type="ECO:0000256" key="3">
    <source>
        <dbReference type="ARBA" id="ARBA00017307"/>
    </source>
</evidence>
<dbReference type="EMBL" id="JARQWQ010000012">
    <property type="protein sequence ID" value="KAK2568509.1"/>
    <property type="molecule type" value="Genomic_DNA"/>
</dbReference>
<keyword evidence="5" id="KW-0804">Transcription</keyword>
<dbReference type="Gene3D" id="1.10.20.10">
    <property type="entry name" value="Histone, subunit A"/>
    <property type="match status" value="1"/>
</dbReference>
<feature type="compositionally biased region" description="Polar residues" evidence="7">
    <location>
        <begin position="190"/>
        <end position="209"/>
    </location>
</feature>
<dbReference type="SUPFAM" id="SSF47113">
    <property type="entry name" value="Histone-fold"/>
    <property type="match status" value="1"/>
</dbReference>
<reference evidence="9" key="1">
    <citation type="journal article" date="2023" name="G3 (Bethesda)">
        <title>Whole genome assembly and annotation of the endangered Caribbean coral Acropora cervicornis.</title>
        <authorList>
            <person name="Selwyn J.D."/>
            <person name="Vollmer S.V."/>
        </authorList>
    </citation>
    <scope>NUCLEOTIDE SEQUENCE</scope>
    <source>
        <strain evidence="9">K2</strain>
    </source>
</reference>
<dbReference type="InterPro" id="IPR037818">
    <property type="entry name" value="TAF8"/>
</dbReference>
<evidence type="ECO:0000256" key="2">
    <source>
        <dbReference type="ARBA" id="ARBA00008767"/>
    </source>
</evidence>